<evidence type="ECO:0000313" key="11">
    <source>
        <dbReference type="Proteomes" id="UP001596004"/>
    </source>
</evidence>
<comment type="cofactor">
    <cofactor evidence="1">
        <name>FMN</name>
        <dbReference type="ChEBI" id="CHEBI:58210"/>
    </cofactor>
</comment>
<evidence type="ECO:0000256" key="8">
    <source>
        <dbReference type="ARBA" id="ARBA00031155"/>
    </source>
</evidence>
<evidence type="ECO:0000256" key="9">
    <source>
        <dbReference type="ARBA" id="ARBA00049401"/>
    </source>
</evidence>
<dbReference type="InterPro" id="IPR013785">
    <property type="entry name" value="Aldolase_TIM"/>
</dbReference>
<comment type="similarity">
    <text evidence="2">Belongs to the nitronate monooxygenase family. NMO class I subfamily.</text>
</comment>
<evidence type="ECO:0000313" key="10">
    <source>
        <dbReference type="EMBL" id="MFC4536667.1"/>
    </source>
</evidence>
<dbReference type="RefSeq" id="WP_380851549.1">
    <property type="nucleotide sequence ID" value="NZ_JBHSFP010000052.1"/>
</dbReference>
<dbReference type="InterPro" id="IPR004136">
    <property type="entry name" value="NMO"/>
</dbReference>
<comment type="caution">
    <text evidence="10">The sequence shown here is derived from an EMBL/GenBank/DDBJ whole genome shotgun (WGS) entry which is preliminary data.</text>
</comment>
<keyword evidence="6 10" id="KW-0560">Oxidoreductase</keyword>
<dbReference type="PANTHER" id="PTHR42747:SF3">
    <property type="entry name" value="NITRONATE MONOOXYGENASE-RELATED"/>
    <property type="match status" value="1"/>
</dbReference>
<evidence type="ECO:0000256" key="1">
    <source>
        <dbReference type="ARBA" id="ARBA00001917"/>
    </source>
</evidence>
<dbReference type="SUPFAM" id="SSF51412">
    <property type="entry name" value="Inosine monophosphate dehydrogenase (IMPDH)"/>
    <property type="match status" value="1"/>
</dbReference>
<evidence type="ECO:0000256" key="6">
    <source>
        <dbReference type="ARBA" id="ARBA00023002"/>
    </source>
</evidence>
<evidence type="ECO:0000256" key="2">
    <source>
        <dbReference type="ARBA" id="ARBA00009881"/>
    </source>
</evidence>
<keyword evidence="5" id="KW-0288">FMN</keyword>
<evidence type="ECO:0000256" key="4">
    <source>
        <dbReference type="ARBA" id="ARBA00022630"/>
    </source>
</evidence>
<dbReference type="CDD" id="cd04730">
    <property type="entry name" value="NPD_like"/>
    <property type="match status" value="1"/>
</dbReference>
<reference evidence="11" key="1">
    <citation type="journal article" date="2019" name="Int. J. Syst. Evol. Microbiol.">
        <title>The Global Catalogue of Microorganisms (GCM) 10K type strain sequencing project: providing services to taxonomists for standard genome sequencing and annotation.</title>
        <authorList>
            <consortium name="The Broad Institute Genomics Platform"/>
            <consortium name="The Broad Institute Genome Sequencing Center for Infectious Disease"/>
            <person name="Wu L."/>
            <person name="Ma J."/>
        </authorList>
    </citation>
    <scope>NUCLEOTIDE SEQUENCE [LARGE SCALE GENOMIC DNA]</scope>
    <source>
        <strain evidence="11">CGMCC 4.7132</strain>
    </source>
</reference>
<organism evidence="10 11">
    <name type="scientific">Sphaerisporangium dianthi</name>
    <dbReference type="NCBI Taxonomy" id="1436120"/>
    <lineage>
        <taxon>Bacteria</taxon>
        <taxon>Bacillati</taxon>
        <taxon>Actinomycetota</taxon>
        <taxon>Actinomycetes</taxon>
        <taxon>Streptosporangiales</taxon>
        <taxon>Streptosporangiaceae</taxon>
        <taxon>Sphaerisporangium</taxon>
    </lineage>
</organism>
<evidence type="ECO:0000256" key="7">
    <source>
        <dbReference type="ARBA" id="ARBA00023033"/>
    </source>
</evidence>
<dbReference type="PANTHER" id="PTHR42747">
    <property type="entry name" value="NITRONATE MONOOXYGENASE-RELATED"/>
    <property type="match status" value="1"/>
</dbReference>
<dbReference type="Pfam" id="PF03060">
    <property type="entry name" value="NMO"/>
    <property type="match status" value="1"/>
</dbReference>
<dbReference type="EMBL" id="JBHSFP010000052">
    <property type="protein sequence ID" value="MFC4536667.1"/>
    <property type="molecule type" value="Genomic_DNA"/>
</dbReference>
<comment type="catalytic activity">
    <reaction evidence="9">
        <text>3 propionate 3-nitronate + 3 O2 + H2O = 3 3-oxopropanoate + 2 nitrate + nitrite + H2O2 + 3 H(+)</text>
        <dbReference type="Rhea" id="RHEA:57332"/>
        <dbReference type="ChEBI" id="CHEBI:15377"/>
        <dbReference type="ChEBI" id="CHEBI:15378"/>
        <dbReference type="ChEBI" id="CHEBI:15379"/>
        <dbReference type="ChEBI" id="CHEBI:16240"/>
        <dbReference type="ChEBI" id="CHEBI:16301"/>
        <dbReference type="ChEBI" id="CHEBI:17632"/>
        <dbReference type="ChEBI" id="CHEBI:33190"/>
        <dbReference type="ChEBI" id="CHEBI:136067"/>
    </reaction>
</comment>
<keyword evidence="3" id="KW-0216">Detoxification</keyword>
<evidence type="ECO:0000256" key="3">
    <source>
        <dbReference type="ARBA" id="ARBA00022575"/>
    </source>
</evidence>
<dbReference type="Proteomes" id="UP001596004">
    <property type="component" value="Unassembled WGS sequence"/>
</dbReference>
<keyword evidence="11" id="KW-1185">Reference proteome</keyword>
<protein>
    <recommendedName>
        <fullName evidence="8">Propionate 3-nitronate monooxygenase</fullName>
    </recommendedName>
</protein>
<dbReference type="GO" id="GO:0016491">
    <property type="term" value="F:oxidoreductase activity"/>
    <property type="evidence" value="ECO:0007669"/>
    <property type="project" value="UniProtKB-KW"/>
</dbReference>
<evidence type="ECO:0000256" key="5">
    <source>
        <dbReference type="ARBA" id="ARBA00022643"/>
    </source>
</evidence>
<gene>
    <name evidence="10" type="ORF">ACFO60_38360</name>
</gene>
<dbReference type="Gene3D" id="3.20.20.70">
    <property type="entry name" value="Aldolase class I"/>
    <property type="match status" value="1"/>
</dbReference>
<accession>A0ABV9CVB9</accession>
<sequence length="347" mass="35454">MDLAALALPIVQAPLAGGPSTPALAAAVSSAGGLGFLAAGYRSSDDLRSDIAAVRARTTAPFGVNLFVPPTGQVDRAAVEAYAGRLRGESERYGVPLGVPADDDDGWQDKLAVVIGERVPLVSFTFGLPSREVIDEVRAAGARVVVTVTTPDEASAAHDAGADALVAQGIEAGGHRGGFTDDGGDYGLLALLRLSLRATPLPVVATGGIADGAGIAAVLTAGAVAAQLGTAFLRTPEAGTSPAHREALGSCDRTAITRAFTGKRARGLVNRFMEEHTAEAPSAYPQVHHLTAPLRAAARKAGDAGTINLWAGQGFPFAEEVPAGELVRRLASEAEEALKRAARRSFG</sequence>
<proteinExistence type="inferred from homology"/>
<keyword evidence="4" id="KW-0285">Flavoprotein</keyword>
<name>A0ABV9CVB9_9ACTN</name>
<keyword evidence="7" id="KW-0503">Monooxygenase</keyword>